<gene>
    <name evidence="1" type="ORF">PISMIDRAFT_98438</name>
</gene>
<reference evidence="2" key="2">
    <citation type="submission" date="2015-01" db="EMBL/GenBank/DDBJ databases">
        <title>Evolutionary Origins and Diversification of the Mycorrhizal Mutualists.</title>
        <authorList>
            <consortium name="DOE Joint Genome Institute"/>
            <consortium name="Mycorrhizal Genomics Consortium"/>
            <person name="Kohler A."/>
            <person name="Kuo A."/>
            <person name="Nagy L.G."/>
            <person name="Floudas D."/>
            <person name="Copeland A."/>
            <person name="Barry K.W."/>
            <person name="Cichocki N."/>
            <person name="Veneault-Fourrey C."/>
            <person name="LaButti K."/>
            <person name="Lindquist E.A."/>
            <person name="Lipzen A."/>
            <person name="Lundell T."/>
            <person name="Morin E."/>
            <person name="Murat C."/>
            <person name="Riley R."/>
            <person name="Ohm R."/>
            <person name="Sun H."/>
            <person name="Tunlid A."/>
            <person name="Henrissat B."/>
            <person name="Grigoriev I.V."/>
            <person name="Hibbett D.S."/>
            <person name="Martin F."/>
        </authorList>
    </citation>
    <scope>NUCLEOTIDE SEQUENCE [LARGE SCALE GENOMIC DNA]</scope>
    <source>
        <strain evidence="2">441</strain>
    </source>
</reference>
<name>A0A0C9Z610_9AGAM</name>
<reference evidence="1 2" key="1">
    <citation type="submission" date="2014-04" db="EMBL/GenBank/DDBJ databases">
        <authorList>
            <consortium name="DOE Joint Genome Institute"/>
            <person name="Kuo A."/>
            <person name="Kohler A."/>
            <person name="Costa M.D."/>
            <person name="Nagy L.G."/>
            <person name="Floudas D."/>
            <person name="Copeland A."/>
            <person name="Barry K.W."/>
            <person name="Cichocki N."/>
            <person name="Veneault-Fourrey C."/>
            <person name="LaButti K."/>
            <person name="Lindquist E.A."/>
            <person name="Lipzen A."/>
            <person name="Lundell T."/>
            <person name="Morin E."/>
            <person name="Murat C."/>
            <person name="Sun H."/>
            <person name="Tunlid A."/>
            <person name="Henrissat B."/>
            <person name="Grigoriev I.V."/>
            <person name="Hibbett D.S."/>
            <person name="Martin F."/>
            <person name="Nordberg H.P."/>
            <person name="Cantor M.N."/>
            <person name="Hua S.X."/>
        </authorList>
    </citation>
    <scope>NUCLEOTIDE SEQUENCE [LARGE SCALE GENOMIC DNA]</scope>
    <source>
        <strain evidence="1 2">441</strain>
    </source>
</reference>
<sequence>LRTLATAASQKAASLLKSSGIVHTQTDLLDSHRWVIGDVREHGRVLLTVQEDIRVLREQRVVLRRMLQDLDGCMLKAMTKREEIIRFDKARTNTEFAKMLKVRTLGPEYLEVQTQLRRDIRVGFVQPPFMDHSHKGEI</sequence>
<dbReference type="AlphaFoldDB" id="A0A0C9Z610"/>
<dbReference type="OrthoDB" id="248320at2759"/>
<organism evidence="1 2">
    <name type="scientific">Pisolithus microcarpus 441</name>
    <dbReference type="NCBI Taxonomy" id="765257"/>
    <lineage>
        <taxon>Eukaryota</taxon>
        <taxon>Fungi</taxon>
        <taxon>Dikarya</taxon>
        <taxon>Basidiomycota</taxon>
        <taxon>Agaricomycotina</taxon>
        <taxon>Agaricomycetes</taxon>
        <taxon>Agaricomycetidae</taxon>
        <taxon>Boletales</taxon>
        <taxon>Sclerodermatineae</taxon>
        <taxon>Pisolithaceae</taxon>
        <taxon>Pisolithus</taxon>
    </lineage>
</organism>
<evidence type="ECO:0000313" key="2">
    <source>
        <dbReference type="Proteomes" id="UP000054018"/>
    </source>
</evidence>
<keyword evidence="2" id="KW-1185">Reference proteome</keyword>
<proteinExistence type="predicted"/>
<dbReference type="HOGENOM" id="CLU_1911653_0_0_1"/>
<dbReference type="STRING" id="765257.A0A0C9Z610"/>
<evidence type="ECO:0000313" key="1">
    <source>
        <dbReference type="EMBL" id="KIK24586.1"/>
    </source>
</evidence>
<dbReference type="EMBL" id="KN833715">
    <property type="protein sequence ID" value="KIK24586.1"/>
    <property type="molecule type" value="Genomic_DNA"/>
</dbReference>
<accession>A0A0C9Z610</accession>
<dbReference type="Proteomes" id="UP000054018">
    <property type="component" value="Unassembled WGS sequence"/>
</dbReference>
<feature type="non-terminal residue" evidence="1">
    <location>
        <position position="138"/>
    </location>
</feature>
<protein>
    <submittedName>
        <fullName evidence="1">Uncharacterized protein</fullName>
    </submittedName>
</protein>